<evidence type="ECO:0000256" key="1">
    <source>
        <dbReference type="SAM" id="Phobius"/>
    </source>
</evidence>
<keyword evidence="1" id="KW-0472">Membrane</keyword>
<organism evidence="2 3">
    <name type="scientific">Candidatus Thermofonsia Clade 1 bacterium</name>
    <dbReference type="NCBI Taxonomy" id="2364210"/>
    <lineage>
        <taxon>Bacteria</taxon>
        <taxon>Bacillati</taxon>
        <taxon>Chloroflexota</taxon>
        <taxon>Candidatus Thermofontia</taxon>
        <taxon>Candidatus Thermofonsia Clade 1</taxon>
    </lineage>
</organism>
<sequence length="108" mass="12047">ILLIAAFLRLAELRRFPPALHYDEAADMLLGRDIAFYGYQPFPVVEAYSGREALFYYLSVPMLRIFGTDIFATRLTSALLGILTVAVTLALGRAMFRAHRHGALIALC</sequence>
<keyword evidence="1" id="KW-1133">Transmembrane helix</keyword>
<dbReference type="AlphaFoldDB" id="A0A2M8P7H5"/>
<name>A0A2M8P7H5_9CHLR</name>
<protein>
    <recommendedName>
        <fullName evidence="4">Glycosyltransferase RgtA/B/C/D-like domain-containing protein</fullName>
    </recommendedName>
</protein>
<comment type="caution">
    <text evidence="2">The sequence shown here is derived from an EMBL/GenBank/DDBJ whole genome shotgun (WGS) entry which is preliminary data.</text>
</comment>
<keyword evidence="1" id="KW-0812">Transmembrane</keyword>
<dbReference type="EMBL" id="PGTM01000908">
    <property type="protein sequence ID" value="PJF33500.1"/>
    <property type="molecule type" value="Genomic_DNA"/>
</dbReference>
<evidence type="ECO:0000313" key="2">
    <source>
        <dbReference type="EMBL" id="PJF33500.1"/>
    </source>
</evidence>
<feature type="transmembrane region" description="Helical" evidence="1">
    <location>
        <begin position="71"/>
        <end position="91"/>
    </location>
</feature>
<feature type="non-terminal residue" evidence="2">
    <location>
        <position position="108"/>
    </location>
</feature>
<feature type="non-terminal residue" evidence="2">
    <location>
        <position position="1"/>
    </location>
</feature>
<accession>A0A2M8P7H5</accession>
<gene>
    <name evidence="2" type="ORF">CUN49_18430</name>
</gene>
<evidence type="ECO:0008006" key="4">
    <source>
        <dbReference type="Google" id="ProtNLM"/>
    </source>
</evidence>
<dbReference type="Proteomes" id="UP000229681">
    <property type="component" value="Unassembled WGS sequence"/>
</dbReference>
<proteinExistence type="predicted"/>
<evidence type="ECO:0000313" key="3">
    <source>
        <dbReference type="Proteomes" id="UP000229681"/>
    </source>
</evidence>
<reference evidence="2 3" key="1">
    <citation type="submission" date="2017-11" db="EMBL/GenBank/DDBJ databases">
        <title>Evolution of Phototrophy in the Chloroflexi Phylum Driven by Horizontal Gene Transfer.</title>
        <authorList>
            <person name="Ward L.M."/>
            <person name="Hemp J."/>
            <person name="Shih P.M."/>
            <person name="Mcglynn S.E."/>
            <person name="Fischer W."/>
        </authorList>
    </citation>
    <scope>NUCLEOTIDE SEQUENCE [LARGE SCALE GENOMIC DNA]</scope>
    <source>
        <strain evidence="2">JP3_13</strain>
    </source>
</reference>